<dbReference type="Proteomes" id="UP000252167">
    <property type="component" value="Unassembled WGS sequence"/>
</dbReference>
<dbReference type="RefSeq" id="WP_113606524.1">
    <property type="nucleotide sequence ID" value="NZ_POAF01000001.1"/>
</dbReference>
<reference evidence="2 3" key="1">
    <citation type="submission" date="2018-01" db="EMBL/GenBank/DDBJ databases">
        <title>Glutamicibacter soli strain NHPC-3 Whole genome sequence and assembly.</title>
        <authorList>
            <person name="Choudhury P."/>
            <person name="Gupta D."/>
            <person name="Sengupta K."/>
            <person name="Jawed A."/>
            <person name="Sultana N."/>
            <person name="Saha P."/>
        </authorList>
    </citation>
    <scope>NUCLEOTIDE SEQUENCE [LARGE SCALE GENOMIC DNA]</scope>
    <source>
        <strain evidence="2 3">NHPC-3</strain>
    </source>
</reference>
<proteinExistence type="predicted"/>
<dbReference type="PROSITE" id="PS50056">
    <property type="entry name" value="TYR_PHOSPHATASE_2"/>
    <property type="match status" value="1"/>
</dbReference>
<accession>A0A365YQM1</accession>
<protein>
    <submittedName>
        <fullName evidence="2">Protein phosphatase</fullName>
    </submittedName>
</protein>
<dbReference type="InterPro" id="IPR000242">
    <property type="entry name" value="PTP_cat"/>
</dbReference>
<dbReference type="Pfam" id="PF00102">
    <property type="entry name" value="Y_phosphatase"/>
    <property type="match status" value="1"/>
</dbReference>
<dbReference type="SUPFAM" id="SSF52799">
    <property type="entry name" value="(Phosphotyrosine protein) phosphatases II"/>
    <property type="match status" value="1"/>
</dbReference>
<evidence type="ECO:0000313" key="3">
    <source>
        <dbReference type="Proteomes" id="UP000252167"/>
    </source>
</evidence>
<dbReference type="InterPro" id="IPR000387">
    <property type="entry name" value="Tyr_Pase_dom"/>
</dbReference>
<dbReference type="InterPro" id="IPR029021">
    <property type="entry name" value="Prot-tyrosine_phosphatase-like"/>
</dbReference>
<evidence type="ECO:0000259" key="1">
    <source>
        <dbReference type="PROSITE" id="PS50056"/>
    </source>
</evidence>
<dbReference type="Gene3D" id="3.90.190.10">
    <property type="entry name" value="Protein tyrosine phosphatase superfamily"/>
    <property type="match status" value="1"/>
</dbReference>
<dbReference type="EMBL" id="POAF01000001">
    <property type="protein sequence ID" value="RBM04333.1"/>
    <property type="molecule type" value="Genomic_DNA"/>
</dbReference>
<comment type="caution">
    <text evidence="2">The sequence shown here is derived from an EMBL/GenBank/DDBJ whole genome shotgun (WGS) entry which is preliminary data.</text>
</comment>
<dbReference type="GO" id="GO:0004725">
    <property type="term" value="F:protein tyrosine phosphatase activity"/>
    <property type="evidence" value="ECO:0007669"/>
    <property type="project" value="InterPro"/>
</dbReference>
<name>A0A365YQM1_9MICC</name>
<gene>
    <name evidence="2" type="ORF">C1H84_03425</name>
</gene>
<evidence type="ECO:0000313" key="2">
    <source>
        <dbReference type="EMBL" id="RBM04333.1"/>
    </source>
</evidence>
<feature type="domain" description="Tyrosine specific protein phosphatases" evidence="1">
    <location>
        <begin position="67"/>
        <end position="121"/>
    </location>
</feature>
<keyword evidence="3" id="KW-1185">Reference proteome</keyword>
<organism evidence="2 3">
    <name type="scientific">Glutamicibacter soli</name>
    <dbReference type="NCBI Taxonomy" id="453836"/>
    <lineage>
        <taxon>Bacteria</taxon>
        <taxon>Bacillati</taxon>
        <taxon>Actinomycetota</taxon>
        <taxon>Actinomycetes</taxon>
        <taxon>Micrococcales</taxon>
        <taxon>Micrococcaceae</taxon>
        <taxon>Glutamicibacter</taxon>
    </lineage>
</organism>
<sequence>MAQWEPGRGIVEFPDGRQIRGRGLRSLRRPAPAADFGVYLTGRRPPAGAIEHRWVRWRDFRLPDSTDEVVAALHEARERSATQRVEIACGAGFGRTGAALSVLAVMSGIPAEDAVAWVREQYHRRAVETSAQERWVLEVAASLRG</sequence>
<dbReference type="AlphaFoldDB" id="A0A365YQM1"/>